<dbReference type="Pfam" id="PF03018">
    <property type="entry name" value="Dirigent"/>
    <property type="match status" value="1"/>
</dbReference>
<keyword evidence="6" id="KW-0472">Membrane</keyword>
<dbReference type="Gene3D" id="1.25.40.20">
    <property type="entry name" value="Ankyrin repeat-containing domain"/>
    <property type="match status" value="1"/>
</dbReference>
<dbReference type="Pfam" id="PF12796">
    <property type="entry name" value="Ank_2"/>
    <property type="match status" value="2"/>
</dbReference>
<evidence type="ECO:0000256" key="3">
    <source>
        <dbReference type="ARBA" id="ARBA00011738"/>
    </source>
</evidence>
<dbReference type="Pfam" id="PF13962">
    <property type="entry name" value="PGG"/>
    <property type="match status" value="1"/>
</dbReference>
<dbReference type="InterPro" id="IPR044859">
    <property type="entry name" value="Allene_oxi_cyc_Dirigent"/>
</dbReference>
<dbReference type="InterPro" id="IPR026961">
    <property type="entry name" value="PGG_dom"/>
</dbReference>
<evidence type="ECO:0000313" key="8">
    <source>
        <dbReference type="EMBL" id="KAF2321273.1"/>
    </source>
</evidence>
<keyword evidence="6" id="KW-1133">Transmembrane helix</keyword>
<comment type="caution">
    <text evidence="8">The sequence shown here is derived from an EMBL/GenBank/DDBJ whole genome shotgun (WGS) entry which is preliminary data.</text>
</comment>
<feature type="domain" description="PGG" evidence="7">
    <location>
        <begin position="620"/>
        <end position="653"/>
    </location>
</feature>
<name>A0A6A6N9W2_HEVBR</name>
<sequence length="737" mass="80784">MDSHSFLSIINKAKVTVYLLFLTLAVAIATSARKLDEEPAVPVVSPQPLPTSFAPAQPNPSVAAATATSASTVNADNTLTFFMHDILGGSKPTARAVTGIVSNPAVSGQVPFAKPNGAVLPVDNGVPQNNNNNGLINNNNLPFLTGLSGTTANVVQNNGNNNLINFPVVNGDQLPSTLQQLMFGTITVIDDELTEGHDLRSGFVGRAQGFYVASSVEGTSQTMAFTTMFQSGHYEDSLTFFGVHRTAVSESQLAIMGGTGKYVNAKGFAIVKTFPATNQHETDGVETLLQFTVYLLGCVILLSMDQRLKDAAQSGDIYGLCLLIQEDATVFEEAAQVREIDRRMKQAAQVGDIDALYALIRDDRRVLERINEEPFIDTPLHIAASAGHIEFAMEIVNLKASFARKLNQDGFSPMHLALQHNKTLMVLWLLDMDEGLVRVKGRRGMTPLHYATEQGNVSILKEFFEACPESIKDVTFEGDTAFHIAVKNNQIEAFQVLMGWLKRSIFVDAGIWEIELLNWKNKEGNTVLHIAASRNQRQVVKQLIETFVYSDIKNMNGLTAMDILQGQAQFSDRELSKMQQLPPYGFRTGTGRTENLKRKLSFIGAWAIGSARRIKRIPSERRNARLVVDALIATITYQAALSPPGGVWQGTADINSHLPNILRVDTSATITILSEANPSRYVGSSVMDSRTFLLFWFANTAVFVLTILRMMRVGVPRDRAALLTRSVLSSWSRTYGP</sequence>
<dbReference type="PANTHER" id="PTHR46215">
    <property type="entry name" value="DIRIGENT PROTEIN 24-RELATED"/>
    <property type="match status" value="1"/>
</dbReference>
<feature type="transmembrane region" description="Helical" evidence="6">
    <location>
        <begin position="692"/>
        <end position="711"/>
    </location>
</feature>
<comment type="subunit">
    <text evidence="3">Homodimer.</text>
</comment>
<dbReference type="PROSITE" id="PS50088">
    <property type="entry name" value="ANK_REPEAT"/>
    <property type="match status" value="2"/>
</dbReference>
<keyword evidence="6" id="KW-0812">Transmembrane</keyword>
<comment type="subcellular location">
    <subcellularLocation>
        <location evidence="1">Secreted</location>
    </subcellularLocation>
</comment>
<dbReference type="AlphaFoldDB" id="A0A6A6N9W2"/>
<comment type="similarity">
    <text evidence="2">Belongs to the plant dirigent protein family.</text>
</comment>
<evidence type="ECO:0000256" key="1">
    <source>
        <dbReference type="ARBA" id="ARBA00004613"/>
    </source>
</evidence>
<evidence type="ECO:0000256" key="4">
    <source>
        <dbReference type="ARBA" id="ARBA00022525"/>
    </source>
</evidence>
<evidence type="ECO:0000313" key="9">
    <source>
        <dbReference type="Proteomes" id="UP000467840"/>
    </source>
</evidence>
<reference evidence="8 9" key="1">
    <citation type="journal article" date="2020" name="Mol. Plant">
        <title>The Chromosome-Based Rubber Tree Genome Provides New Insights into Spurge Genome Evolution and Rubber Biosynthesis.</title>
        <authorList>
            <person name="Liu J."/>
            <person name="Shi C."/>
            <person name="Shi C.C."/>
            <person name="Li W."/>
            <person name="Zhang Q.J."/>
            <person name="Zhang Y."/>
            <person name="Li K."/>
            <person name="Lu H.F."/>
            <person name="Shi C."/>
            <person name="Zhu S.T."/>
            <person name="Xiao Z.Y."/>
            <person name="Nan H."/>
            <person name="Yue Y."/>
            <person name="Zhu X.G."/>
            <person name="Wu Y."/>
            <person name="Hong X.N."/>
            <person name="Fan G.Y."/>
            <person name="Tong Y."/>
            <person name="Zhang D."/>
            <person name="Mao C.L."/>
            <person name="Liu Y.L."/>
            <person name="Hao S.J."/>
            <person name="Liu W.Q."/>
            <person name="Lv M.Q."/>
            <person name="Zhang H.B."/>
            <person name="Liu Y."/>
            <person name="Hu-Tang G.R."/>
            <person name="Wang J.P."/>
            <person name="Wang J.H."/>
            <person name="Sun Y.H."/>
            <person name="Ni S.B."/>
            <person name="Chen W.B."/>
            <person name="Zhang X.C."/>
            <person name="Jiao Y.N."/>
            <person name="Eichler E.E."/>
            <person name="Li G.H."/>
            <person name="Liu X."/>
            <person name="Gao L.Z."/>
        </authorList>
    </citation>
    <scope>NUCLEOTIDE SEQUENCE [LARGE SCALE GENOMIC DNA]</scope>
    <source>
        <strain evidence="9">cv. GT1</strain>
        <tissue evidence="8">Leaf</tissue>
    </source>
</reference>
<keyword evidence="5" id="KW-0040">ANK repeat</keyword>
<dbReference type="Proteomes" id="UP000467840">
    <property type="component" value="Chromosome 10"/>
</dbReference>
<dbReference type="EMBL" id="JAAGAX010000003">
    <property type="protein sequence ID" value="KAF2321273.1"/>
    <property type="molecule type" value="Genomic_DNA"/>
</dbReference>
<dbReference type="InterPro" id="IPR002110">
    <property type="entry name" value="Ankyrin_rpt"/>
</dbReference>
<evidence type="ECO:0000256" key="6">
    <source>
        <dbReference type="SAM" id="Phobius"/>
    </source>
</evidence>
<dbReference type="InterPro" id="IPR036770">
    <property type="entry name" value="Ankyrin_rpt-contain_sf"/>
</dbReference>
<feature type="repeat" description="ANK" evidence="5">
    <location>
        <begin position="523"/>
        <end position="555"/>
    </location>
</feature>
<gene>
    <name evidence="8" type="ORF">GH714_038441</name>
</gene>
<keyword evidence="9" id="KW-1185">Reference proteome</keyword>
<dbReference type="SMART" id="SM00248">
    <property type="entry name" value="ANK"/>
    <property type="match status" value="6"/>
</dbReference>
<dbReference type="PANTHER" id="PTHR46215:SF5">
    <property type="entry name" value="DIRIGENT PROTEIN"/>
    <property type="match status" value="1"/>
</dbReference>
<evidence type="ECO:0000256" key="5">
    <source>
        <dbReference type="PROSITE-ProRule" id="PRU00023"/>
    </source>
</evidence>
<proteinExistence type="inferred from homology"/>
<organism evidence="8 9">
    <name type="scientific">Hevea brasiliensis</name>
    <name type="common">Para rubber tree</name>
    <name type="synonym">Siphonia brasiliensis</name>
    <dbReference type="NCBI Taxonomy" id="3981"/>
    <lineage>
        <taxon>Eukaryota</taxon>
        <taxon>Viridiplantae</taxon>
        <taxon>Streptophyta</taxon>
        <taxon>Embryophyta</taxon>
        <taxon>Tracheophyta</taxon>
        <taxon>Spermatophyta</taxon>
        <taxon>Magnoliopsida</taxon>
        <taxon>eudicotyledons</taxon>
        <taxon>Gunneridae</taxon>
        <taxon>Pentapetalae</taxon>
        <taxon>rosids</taxon>
        <taxon>fabids</taxon>
        <taxon>Malpighiales</taxon>
        <taxon>Euphorbiaceae</taxon>
        <taxon>Crotonoideae</taxon>
        <taxon>Micrandreae</taxon>
        <taxon>Hevea</taxon>
    </lineage>
</organism>
<dbReference type="InterPro" id="IPR004265">
    <property type="entry name" value="Dirigent"/>
</dbReference>
<evidence type="ECO:0000259" key="7">
    <source>
        <dbReference type="Pfam" id="PF13962"/>
    </source>
</evidence>
<accession>A0A6A6N9W2</accession>
<keyword evidence="4" id="KW-0964">Secreted</keyword>
<dbReference type="Gene3D" id="2.40.480.10">
    <property type="entry name" value="Allene oxide cyclase-like"/>
    <property type="match status" value="1"/>
</dbReference>
<feature type="repeat" description="ANK" evidence="5">
    <location>
        <begin position="443"/>
        <end position="465"/>
    </location>
</feature>
<dbReference type="PROSITE" id="PS50297">
    <property type="entry name" value="ANK_REP_REGION"/>
    <property type="match status" value="2"/>
</dbReference>
<dbReference type="GO" id="GO:0005576">
    <property type="term" value="C:extracellular region"/>
    <property type="evidence" value="ECO:0007669"/>
    <property type="project" value="UniProtKB-SubCell"/>
</dbReference>
<evidence type="ECO:0000256" key="2">
    <source>
        <dbReference type="ARBA" id="ARBA00010746"/>
    </source>
</evidence>
<dbReference type="GO" id="GO:0009699">
    <property type="term" value="P:phenylpropanoid biosynthetic process"/>
    <property type="evidence" value="ECO:0007669"/>
    <property type="project" value="UniProtKB-ARBA"/>
</dbReference>
<dbReference type="Pfam" id="PF00023">
    <property type="entry name" value="Ank"/>
    <property type="match status" value="1"/>
</dbReference>
<dbReference type="SUPFAM" id="SSF48403">
    <property type="entry name" value="Ankyrin repeat"/>
    <property type="match status" value="1"/>
</dbReference>
<protein>
    <recommendedName>
        <fullName evidence="7">PGG domain-containing protein</fullName>
    </recommendedName>
</protein>